<accession>A0A0K1PF95</accession>
<evidence type="ECO:0008006" key="5">
    <source>
        <dbReference type="Google" id="ProtNLM"/>
    </source>
</evidence>
<dbReference type="KEGG" id="vin:AKJ08_2483"/>
<organism evidence="3 4">
    <name type="scientific">Vulgatibacter incomptus</name>
    <dbReference type="NCBI Taxonomy" id="1391653"/>
    <lineage>
        <taxon>Bacteria</taxon>
        <taxon>Pseudomonadati</taxon>
        <taxon>Myxococcota</taxon>
        <taxon>Myxococcia</taxon>
        <taxon>Myxococcales</taxon>
        <taxon>Cystobacterineae</taxon>
        <taxon>Vulgatibacteraceae</taxon>
        <taxon>Vulgatibacter</taxon>
    </lineage>
</organism>
<evidence type="ECO:0000256" key="1">
    <source>
        <dbReference type="SAM" id="MobiDB-lite"/>
    </source>
</evidence>
<dbReference type="STRING" id="1391653.AKJ08_2483"/>
<evidence type="ECO:0000256" key="2">
    <source>
        <dbReference type="SAM" id="SignalP"/>
    </source>
</evidence>
<dbReference type="Proteomes" id="UP000055590">
    <property type="component" value="Chromosome"/>
</dbReference>
<name>A0A0K1PF95_9BACT</name>
<dbReference type="RefSeq" id="WP_050726311.1">
    <property type="nucleotide sequence ID" value="NZ_CP012332.1"/>
</dbReference>
<feature type="region of interest" description="Disordered" evidence="1">
    <location>
        <begin position="27"/>
        <end position="62"/>
    </location>
</feature>
<evidence type="ECO:0000313" key="4">
    <source>
        <dbReference type="Proteomes" id="UP000055590"/>
    </source>
</evidence>
<sequence length="111" mass="11022">MKNAHLMMLLVAALGLGAVACGTDDANPILPGTGGTGGGNTGGTGGTGGKDEGTGGTGGTDEPCVNEQTTCDQCVSWEQNPYLACSEFTAGCVPFDNAGRVPGYPNFPRVP</sequence>
<reference evidence="3 4" key="1">
    <citation type="submission" date="2015-08" db="EMBL/GenBank/DDBJ databases">
        <authorList>
            <person name="Babu N.S."/>
            <person name="Beckwith C.J."/>
            <person name="Beseler K.G."/>
            <person name="Brison A."/>
            <person name="Carone J.V."/>
            <person name="Caskin T.P."/>
            <person name="Diamond M."/>
            <person name="Durham M.E."/>
            <person name="Foxe J.M."/>
            <person name="Go M."/>
            <person name="Henderson B.A."/>
            <person name="Jones I.B."/>
            <person name="McGettigan J.A."/>
            <person name="Micheletti S.J."/>
            <person name="Nasrallah M.E."/>
            <person name="Ortiz D."/>
            <person name="Piller C.R."/>
            <person name="Privatt S.R."/>
            <person name="Schneider S.L."/>
            <person name="Sharp S."/>
            <person name="Smith T.C."/>
            <person name="Stanton J.D."/>
            <person name="Ullery H.E."/>
            <person name="Wilson R.J."/>
            <person name="Serrano M.G."/>
            <person name="Buck G."/>
            <person name="Lee V."/>
            <person name="Wang Y."/>
            <person name="Carvalho R."/>
            <person name="Voegtly L."/>
            <person name="Shi R."/>
            <person name="Duckworth R."/>
            <person name="Johnson A."/>
            <person name="Loviza R."/>
            <person name="Walstead R."/>
            <person name="Shah Z."/>
            <person name="Kiflezghi M."/>
            <person name="Wade K."/>
            <person name="Ball S.L."/>
            <person name="Bradley K.W."/>
            <person name="Asai D.J."/>
            <person name="Bowman C.A."/>
            <person name="Russell D.A."/>
            <person name="Pope W.H."/>
            <person name="Jacobs-Sera D."/>
            <person name="Hendrix R.W."/>
            <person name="Hatfull G.F."/>
        </authorList>
    </citation>
    <scope>NUCLEOTIDE SEQUENCE [LARGE SCALE GENOMIC DNA]</scope>
    <source>
        <strain evidence="3 4">DSM 27710</strain>
    </source>
</reference>
<dbReference type="EMBL" id="CP012332">
    <property type="protein sequence ID" value="AKU92096.1"/>
    <property type="molecule type" value="Genomic_DNA"/>
</dbReference>
<feature type="signal peptide" evidence="2">
    <location>
        <begin position="1"/>
        <end position="20"/>
    </location>
</feature>
<dbReference type="PROSITE" id="PS51257">
    <property type="entry name" value="PROKAR_LIPOPROTEIN"/>
    <property type="match status" value="1"/>
</dbReference>
<protein>
    <recommendedName>
        <fullName evidence="5">Lipoprotein</fullName>
    </recommendedName>
</protein>
<dbReference type="AlphaFoldDB" id="A0A0K1PF95"/>
<evidence type="ECO:0000313" key="3">
    <source>
        <dbReference type="EMBL" id="AKU92096.1"/>
    </source>
</evidence>
<feature type="compositionally biased region" description="Gly residues" evidence="1">
    <location>
        <begin position="32"/>
        <end position="59"/>
    </location>
</feature>
<keyword evidence="2" id="KW-0732">Signal</keyword>
<keyword evidence="4" id="KW-1185">Reference proteome</keyword>
<gene>
    <name evidence="3" type="ORF">AKJ08_2483</name>
</gene>
<proteinExistence type="predicted"/>
<feature type="chain" id="PRO_5005465701" description="Lipoprotein" evidence="2">
    <location>
        <begin position="21"/>
        <end position="111"/>
    </location>
</feature>